<organism evidence="3">
    <name type="scientific">Acetithermum autotrophicum</name>
    <dbReference type="NCBI Taxonomy" id="1446466"/>
    <lineage>
        <taxon>Bacteria</taxon>
        <taxon>Candidatus Bipolaricaulota</taxon>
        <taxon>Candidatus Acetithermum</taxon>
    </lineage>
</organism>
<evidence type="ECO:0000313" key="3">
    <source>
        <dbReference type="EMBL" id="BAL58469.1"/>
    </source>
</evidence>
<keyword evidence="2" id="KW-0732">Signal</keyword>
<reference evidence="3" key="1">
    <citation type="journal article" date="2005" name="Environ. Microbiol.">
        <title>Genetic and functional properties of uncultivated thermophilic crenarchaeotes from a subsurface gold mine as revealed by analysis of genome fragments.</title>
        <authorList>
            <person name="Nunoura T."/>
            <person name="Hirayama H."/>
            <person name="Takami H."/>
            <person name="Oida H."/>
            <person name="Nishi S."/>
            <person name="Shimamura S."/>
            <person name="Suzuki Y."/>
            <person name="Inagaki F."/>
            <person name="Takai K."/>
            <person name="Nealson K.H."/>
            <person name="Horikoshi K."/>
        </authorList>
    </citation>
    <scope>NUCLEOTIDE SEQUENCE</scope>
</reference>
<sequence length="105" mass="11196">MMKRKVIALVSVAVLVGIFAGAVWAAQPRTQPAAPQGQGTVLQILAEKLGITQDQLQQLWIEARTEALNRTLGAGQFGPPARMGRGAGRGITIRARDGPGPRCRR</sequence>
<evidence type="ECO:0000256" key="1">
    <source>
        <dbReference type="SAM" id="MobiDB-lite"/>
    </source>
</evidence>
<reference evidence="3" key="2">
    <citation type="journal article" date="2012" name="PLoS ONE">
        <title>A Deeply Branching Thermophilic Bacterium with an Ancient Acetyl-CoA Pathway Dominates a Subsurface Ecosystem.</title>
        <authorList>
            <person name="Takami H."/>
            <person name="Noguchi H."/>
            <person name="Takaki Y."/>
            <person name="Uchiyama I."/>
            <person name="Toyoda A."/>
            <person name="Nishi S."/>
            <person name="Chee G.-J."/>
            <person name="Arai W."/>
            <person name="Nunoura T."/>
            <person name="Itoh T."/>
            <person name="Hattori M."/>
            <person name="Takai K."/>
        </authorList>
    </citation>
    <scope>NUCLEOTIDE SEQUENCE</scope>
</reference>
<accession>H5SQV2</accession>
<gene>
    <name evidence="3" type="ORF">HGMM_OP2C019</name>
</gene>
<evidence type="ECO:0000256" key="2">
    <source>
        <dbReference type="SAM" id="SignalP"/>
    </source>
</evidence>
<name>H5SQV2_ACEAU</name>
<dbReference type="EMBL" id="AP011801">
    <property type="protein sequence ID" value="BAL58469.1"/>
    <property type="molecule type" value="Genomic_DNA"/>
</dbReference>
<dbReference type="AlphaFoldDB" id="H5SQV2"/>
<feature type="signal peptide" evidence="2">
    <location>
        <begin position="1"/>
        <end position="25"/>
    </location>
</feature>
<feature type="chain" id="PRO_5003598452" evidence="2">
    <location>
        <begin position="26"/>
        <end position="105"/>
    </location>
</feature>
<protein>
    <submittedName>
        <fullName evidence="3">Uncharacterized protein</fullName>
    </submittedName>
</protein>
<proteinExistence type="predicted"/>
<feature type="region of interest" description="Disordered" evidence="1">
    <location>
        <begin position="72"/>
        <end position="105"/>
    </location>
</feature>